<dbReference type="RefSeq" id="WP_015927351.1">
    <property type="nucleotide sequence ID" value="NC_011894.1"/>
</dbReference>
<gene>
    <name evidence="2" type="ordered locus">Mnod_0605</name>
</gene>
<dbReference type="eggNOG" id="ENOG5033JIJ">
    <property type="taxonomic scope" value="Bacteria"/>
</dbReference>
<evidence type="ECO:0000313" key="2">
    <source>
        <dbReference type="EMBL" id="ACL55642.1"/>
    </source>
</evidence>
<dbReference type="EMBL" id="CP001349">
    <property type="protein sequence ID" value="ACL55642.1"/>
    <property type="molecule type" value="Genomic_DNA"/>
</dbReference>
<proteinExistence type="predicted"/>
<sequence length="114" mass="12847">MIVAQLLRAIYPPEHASRLSDHAGEPYRPSNGTEGDIFAATWCSDCHKRSRCQIPLRAMAHDIAERGYPRQWQYGEDGQPVCTAHDNGPPPPRRARPCRRTGDLFSQMPEGRHA</sequence>
<dbReference type="HOGENOM" id="CLU_168282_0_0_5"/>
<dbReference type="STRING" id="460265.Mnod_0605"/>
<dbReference type="KEGG" id="mno:Mnod_0605"/>
<organism evidence="2 3">
    <name type="scientific">Methylobacterium nodulans (strain LMG 21967 / CNCM I-2342 / ORS 2060)</name>
    <dbReference type="NCBI Taxonomy" id="460265"/>
    <lineage>
        <taxon>Bacteria</taxon>
        <taxon>Pseudomonadati</taxon>
        <taxon>Pseudomonadota</taxon>
        <taxon>Alphaproteobacteria</taxon>
        <taxon>Hyphomicrobiales</taxon>
        <taxon>Methylobacteriaceae</taxon>
        <taxon>Methylobacterium</taxon>
    </lineage>
</organism>
<keyword evidence="3" id="KW-1185">Reference proteome</keyword>
<name>B8IDS0_METNO</name>
<protein>
    <submittedName>
        <fullName evidence="2">Uncharacterized protein</fullName>
    </submittedName>
</protein>
<evidence type="ECO:0000256" key="1">
    <source>
        <dbReference type="SAM" id="MobiDB-lite"/>
    </source>
</evidence>
<dbReference type="AlphaFoldDB" id="B8IDS0"/>
<feature type="region of interest" description="Disordered" evidence="1">
    <location>
        <begin position="78"/>
        <end position="114"/>
    </location>
</feature>
<dbReference type="Proteomes" id="UP000008207">
    <property type="component" value="Chromosome"/>
</dbReference>
<evidence type="ECO:0000313" key="3">
    <source>
        <dbReference type="Proteomes" id="UP000008207"/>
    </source>
</evidence>
<accession>B8IDS0</accession>
<reference evidence="2 3" key="1">
    <citation type="submission" date="2009-01" db="EMBL/GenBank/DDBJ databases">
        <title>Complete sequence of chromosome of Methylobacterium nodulans ORS 2060.</title>
        <authorList>
            <consortium name="US DOE Joint Genome Institute"/>
            <person name="Lucas S."/>
            <person name="Copeland A."/>
            <person name="Lapidus A."/>
            <person name="Glavina del Rio T."/>
            <person name="Dalin E."/>
            <person name="Tice H."/>
            <person name="Bruce D."/>
            <person name="Goodwin L."/>
            <person name="Pitluck S."/>
            <person name="Sims D."/>
            <person name="Brettin T."/>
            <person name="Detter J.C."/>
            <person name="Han C."/>
            <person name="Larimer F."/>
            <person name="Land M."/>
            <person name="Hauser L."/>
            <person name="Kyrpides N."/>
            <person name="Ivanova N."/>
            <person name="Marx C.J."/>
            <person name="Richardson P."/>
        </authorList>
    </citation>
    <scope>NUCLEOTIDE SEQUENCE [LARGE SCALE GENOMIC DNA]</scope>
    <source>
        <strain evidence="3">LMG 21967 / CNCM I-2342 / ORS 2060</strain>
    </source>
</reference>